<protein>
    <submittedName>
        <fullName evidence="1">Uncharacterized protein</fullName>
    </submittedName>
</protein>
<sequence>MKRSILTTLILAAVLTTGLACNRQKKESGSSAQQPPDTAVATTEQISKNLHDKLMSSFNPNWEVEEPASTDYPAYYGGSFINNNGKFVVCVVGSPAQHRPEIASILGTDDFLTESCTYSYREMMQIMDRIDQFLSNSSIPANHPFLTCFAGASADVLENKVVVRLTEMNDAAIQSFKRDISSSPAVKFEKGEVPVM</sequence>
<dbReference type="EMBL" id="VSSQ01007996">
    <property type="protein sequence ID" value="MPM37579.1"/>
    <property type="molecule type" value="Genomic_DNA"/>
</dbReference>
<dbReference type="AlphaFoldDB" id="A0A644ZA57"/>
<proteinExistence type="predicted"/>
<gene>
    <name evidence="1" type="ORF">SDC9_84197</name>
</gene>
<evidence type="ECO:0000313" key="1">
    <source>
        <dbReference type="EMBL" id="MPM37579.1"/>
    </source>
</evidence>
<name>A0A644ZA57_9ZZZZ</name>
<organism evidence="1">
    <name type="scientific">bioreactor metagenome</name>
    <dbReference type="NCBI Taxonomy" id="1076179"/>
    <lineage>
        <taxon>unclassified sequences</taxon>
        <taxon>metagenomes</taxon>
        <taxon>ecological metagenomes</taxon>
    </lineage>
</organism>
<accession>A0A644ZA57</accession>
<comment type="caution">
    <text evidence="1">The sequence shown here is derived from an EMBL/GenBank/DDBJ whole genome shotgun (WGS) entry which is preliminary data.</text>
</comment>
<dbReference type="PROSITE" id="PS51257">
    <property type="entry name" value="PROKAR_LIPOPROTEIN"/>
    <property type="match status" value="1"/>
</dbReference>
<reference evidence="1" key="1">
    <citation type="submission" date="2019-08" db="EMBL/GenBank/DDBJ databases">
        <authorList>
            <person name="Kucharzyk K."/>
            <person name="Murdoch R.W."/>
            <person name="Higgins S."/>
            <person name="Loffler F."/>
        </authorList>
    </citation>
    <scope>NUCLEOTIDE SEQUENCE</scope>
</reference>